<keyword evidence="2" id="KW-1185">Reference proteome</keyword>
<accession>B8INM0</accession>
<dbReference type="EMBL" id="CP001349">
    <property type="protein sequence ID" value="ACL58386.1"/>
    <property type="molecule type" value="Genomic_DNA"/>
</dbReference>
<dbReference type="Proteomes" id="UP000008207">
    <property type="component" value="Chromosome"/>
</dbReference>
<sequence>MANADATLQTVWACDHKGEVRTWALPYDGRYEVAGDQIDVTYDPVGGAQTWTAAVMRGSRVVYRLTAAEVRALVGCYELRDCRGKRYL</sequence>
<proteinExistence type="predicted"/>
<dbReference type="AlphaFoldDB" id="B8INM0"/>
<evidence type="ECO:0000313" key="1">
    <source>
        <dbReference type="EMBL" id="ACL58386.1"/>
    </source>
</evidence>
<dbReference type="RefSeq" id="WP_015930046.1">
    <property type="nucleotide sequence ID" value="NC_011894.1"/>
</dbReference>
<evidence type="ECO:0000313" key="2">
    <source>
        <dbReference type="Proteomes" id="UP000008207"/>
    </source>
</evidence>
<dbReference type="HOGENOM" id="CLU_2465494_0_0_5"/>
<gene>
    <name evidence="1" type="ordered locus">Mnod_3475</name>
</gene>
<organism evidence="1 2">
    <name type="scientific">Methylobacterium nodulans (strain LMG 21967 / CNCM I-2342 / ORS 2060)</name>
    <dbReference type="NCBI Taxonomy" id="460265"/>
    <lineage>
        <taxon>Bacteria</taxon>
        <taxon>Pseudomonadati</taxon>
        <taxon>Pseudomonadota</taxon>
        <taxon>Alphaproteobacteria</taxon>
        <taxon>Hyphomicrobiales</taxon>
        <taxon>Methylobacteriaceae</taxon>
        <taxon>Methylobacterium</taxon>
    </lineage>
</organism>
<name>B8INM0_METNO</name>
<protein>
    <submittedName>
        <fullName evidence="1">Uncharacterized protein</fullName>
    </submittedName>
</protein>
<reference evidence="1 2" key="1">
    <citation type="submission" date="2009-01" db="EMBL/GenBank/DDBJ databases">
        <title>Complete sequence of chromosome of Methylobacterium nodulans ORS 2060.</title>
        <authorList>
            <consortium name="US DOE Joint Genome Institute"/>
            <person name="Lucas S."/>
            <person name="Copeland A."/>
            <person name="Lapidus A."/>
            <person name="Glavina del Rio T."/>
            <person name="Dalin E."/>
            <person name="Tice H."/>
            <person name="Bruce D."/>
            <person name="Goodwin L."/>
            <person name="Pitluck S."/>
            <person name="Sims D."/>
            <person name="Brettin T."/>
            <person name="Detter J.C."/>
            <person name="Han C."/>
            <person name="Larimer F."/>
            <person name="Land M."/>
            <person name="Hauser L."/>
            <person name="Kyrpides N."/>
            <person name="Ivanova N."/>
            <person name="Marx C.J."/>
            <person name="Richardson P."/>
        </authorList>
    </citation>
    <scope>NUCLEOTIDE SEQUENCE [LARGE SCALE GENOMIC DNA]</scope>
    <source>
        <strain evidence="2">LMG 21967 / CNCM I-2342 / ORS 2060</strain>
    </source>
</reference>
<dbReference type="STRING" id="460265.Mnod_3475"/>
<dbReference type="KEGG" id="mno:Mnod_3475"/>